<evidence type="ECO:0000313" key="3">
    <source>
        <dbReference type="Proteomes" id="UP000662747"/>
    </source>
</evidence>
<protein>
    <submittedName>
        <fullName evidence="2">NAD-dependent epimerase/dehydratase family protein</fullName>
    </submittedName>
</protein>
<reference evidence="2 3" key="1">
    <citation type="submission" date="2021-02" db="EMBL/GenBank/DDBJ databases">
        <title>De Novo genome assembly of isolated myxobacteria.</title>
        <authorList>
            <person name="Stevens D.C."/>
        </authorList>
    </citation>
    <scope>NUCLEOTIDE SEQUENCE [LARGE SCALE GENOMIC DNA]</scope>
    <source>
        <strain evidence="3">SCPEA02</strain>
    </source>
</reference>
<gene>
    <name evidence="2" type="ORF">JY651_02820</name>
</gene>
<proteinExistence type="predicted"/>
<dbReference type="PANTHER" id="PTHR48079">
    <property type="entry name" value="PROTEIN YEEZ"/>
    <property type="match status" value="1"/>
</dbReference>
<organism evidence="2 3">
    <name type="scientific">Pyxidicoccus parkwayensis</name>
    <dbReference type="NCBI Taxonomy" id="2813578"/>
    <lineage>
        <taxon>Bacteria</taxon>
        <taxon>Pseudomonadati</taxon>
        <taxon>Myxococcota</taxon>
        <taxon>Myxococcia</taxon>
        <taxon>Myxococcales</taxon>
        <taxon>Cystobacterineae</taxon>
        <taxon>Myxococcaceae</taxon>
        <taxon>Pyxidicoccus</taxon>
    </lineage>
</organism>
<feature type="domain" description="NAD-dependent epimerase/dehydratase" evidence="1">
    <location>
        <begin position="3"/>
        <end position="249"/>
    </location>
</feature>
<dbReference type="Pfam" id="PF01370">
    <property type="entry name" value="Epimerase"/>
    <property type="match status" value="1"/>
</dbReference>
<accession>A0ABX7P024</accession>
<dbReference type="InterPro" id="IPR051783">
    <property type="entry name" value="NAD(P)-dependent_oxidoreduct"/>
</dbReference>
<evidence type="ECO:0000259" key="1">
    <source>
        <dbReference type="Pfam" id="PF01370"/>
    </source>
</evidence>
<dbReference type="InterPro" id="IPR036291">
    <property type="entry name" value="NAD(P)-bd_dom_sf"/>
</dbReference>
<name>A0ABX7P024_9BACT</name>
<keyword evidence="3" id="KW-1185">Reference proteome</keyword>
<evidence type="ECO:0000313" key="2">
    <source>
        <dbReference type="EMBL" id="QSQ23934.1"/>
    </source>
</evidence>
<sequence>MRVLMTGATGYIGSRVAARLSGRGHTVVAAVRDADAAERLKTQQTSARQGAASLAEVNSLADSTERLRAQEVPARPLIASLAEVDRLAAAARNCDAVVHLAFDFSSGVEGAIERDRAVVAAFASALRNTDKPLVVTSATGLLGNTGPTPVGESHPPEAGFRLAIRHRVEVDVLSEAAKGVRASVIRVPILVHTAAGGGPIERLITTARRTGTSYWIGSGENRLPCVHLDDLVDLYVRALEAAPAGHVYNSNGGDISLREFAETVGRAVGVPARSLAPEQAVDHFGPFFATLLPVDNRVSNARACTELGWAPYRARPSLAEDLTALGQASRA</sequence>
<dbReference type="SUPFAM" id="SSF51735">
    <property type="entry name" value="NAD(P)-binding Rossmann-fold domains"/>
    <property type="match status" value="1"/>
</dbReference>
<dbReference type="PANTHER" id="PTHR48079:SF6">
    <property type="entry name" value="NAD(P)-BINDING DOMAIN-CONTAINING PROTEIN-RELATED"/>
    <property type="match status" value="1"/>
</dbReference>
<dbReference type="Gene3D" id="3.40.50.720">
    <property type="entry name" value="NAD(P)-binding Rossmann-like Domain"/>
    <property type="match status" value="1"/>
</dbReference>
<dbReference type="RefSeq" id="WP_206725505.1">
    <property type="nucleotide sequence ID" value="NZ_CP071090.1"/>
</dbReference>
<dbReference type="InterPro" id="IPR001509">
    <property type="entry name" value="Epimerase_deHydtase"/>
</dbReference>
<dbReference type="Proteomes" id="UP000662747">
    <property type="component" value="Chromosome"/>
</dbReference>
<dbReference type="EMBL" id="CP071090">
    <property type="protein sequence ID" value="QSQ23934.1"/>
    <property type="molecule type" value="Genomic_DNA"/>
</dbReference>